<proteinExistence type="predicted"/>
<gene>
    <name evidence="1" type="ORF">QTP70_013542</name>
</gene>
<sequence length="65" mass="7658">MDVAERKRERAKNNREIPASDRFSFFKLALASRLFFLRVDHSSLAWVLQPTLANSGHYWRDYNAS</sequence>
<reference evidence="1" key="1">
    <citation type="submission" date="2023-06" db="EMBL/GenBank/DDBJ databases">
        <title>Male Hemibagrus guttatus genome.</title>
        <authorList>
            <person name="Bian C."/>
        </authorList>
    </citation>
    <scope>NUCLEOTIDE SEQUENCE</scope>
    <source>
        <strain evidence="1">Male_cb2023</strain>
        <tissue evidence="1">Muscle</tissue>
    </source>
</reference>
<dbReference type="Proteomes" id="UP001274896">
    <property type="component" value="Unassembled WGS sequence"/>
</dbReference>
<keyword evidence="2" id="KW-1185">Reference proteome</keyword>
<dbReference type="AlphaFoldDB" id="A0AAE0UII0"/>
<accession>A0AAE0UII0</accession>
<dbReference type="EMBL" id="JAUCMX010000029">
    <property type="protein sequence ID" value="KAK3507286.1"/>
    <property type="molecule type" value="Genomic_DNA"/>
</dbReference>
<protein>
    <submittedName>
        <fullName evidence="1">Uncharacterized protein</fullName>
    </submittedName>
</protein>
<evidence type="ECO:0000313" key="1">
    <source>
        <dbReference type="EMBL" id="KAK3507286.1"/>
    </source>
</evidence>
<comment type="caution">
    <text evidence="1">The sequence shown here is derived from an EMBL/GenBank/DDBJ whole genome shotgun (WGS) entry which is preliminary data.</text>
</comment>
<evidence type="ECO:0000313" key="2">
    <source>
        <dbReference type="Proteomes" id="UP001274896"/>
    </source>
</evidence>
<organism evidence="1 2">
    <name type="scientific">Hemibagrus guttatus</name>
    <dbReference type="NCBI Taxonomy" id="175788"/>
    <lineage>
        <taxon>Eukaryota</taxon>
        <taxon>Metazoa</taxon>
        <taxon>Chordata</taxon>
        <taxon>Craniata</taxon>
        <taxon>Vertebrata</taxon>
        <taxon>Euteleostomi</taxon>
        <taxon>Actinopterygii</taxon>
        <taxon>Neopterygii</taxon>
        <taxon>Teleostei</taxon>
        <taxon>Ostariophysi</taxon>
        <taxon>Siluriformes</taxon>
        <taxon>Bagridae</taxon>
        <taxon>Hemibagrus</taxon>
    </lineage>
</organism>
<name>A0AAE0UII0_9TELE</name>